<proteinExistence type="predicted"/>
<dbReference type="CDD" id="cd00118">
    <property type="entry name" value="LysM"/>
    <property type="match status" value="2"/>
</dbReference>
<dbReference type="SMART" id="SM00257">
    <property type="entry name" value="LysM"/>
    <property type="match status" value="2"/>
</dbReference>
<accession>A0A917J5Y0</accession>
<dbReference type="Gene3D" id="3.10.350.10">
    <property type="entry name" value="LysM domain"/>
    <property type="match status" value="2"/>
</dbReference>
<organism evidence="4 5">
    <name type="scientific">Filimonas zeae</name>
    <dbReference type="NCBI Taxonomy" id="1737353"/>
    <lineage>
        <taxon>Bacteria</taxon>
        <taxon>Pseudomonadati</taxon>
        <taxon>Bacteroidota</taxon>
        <taxon>Chitinophagia</taxon>
        <taxon>Chitinophagales</taxon>
        <taxon>Chitinophagaceae</taxon>
        <taxon>Filimonas</taxon>
    </lineage>
</organism>
<dbReference type="Pfam" id="PF01476">
    <property type="entry name" value="LysM"/>
    <property type="match status" value="2"/>
</dbReference>
<feature type="signal peptide" evidence="2">
    <location>
        <begin position="1"/>
        <end position="21"/>
    </location>
</feature>
<name>A0A917J5Y0_9BACT</name>
<sequence length="325" mass="34498">MMKRIVVPVMLLMFVSGLAKAQTKYITHTIAAGETLSALSAKYKTTVGDIMRLNGMNATSKLSIGQAIKIPKSGVAVPPKQTATPAQPAAQSPVSTAPASATVHTVQAGETLYRIATTYRVKVDQVKAWNNLASDNVSVGQRLYINGNAPAGAEQPVVAKPQPVQQQPAPQPVAQQPATQPPAQTPVQQTPPATTTTPPVENKPVVKEEPRVDASKVGSEGYFKSLFGVDVAGRSLESATGAAMTFKTSSGWNDKKYYILINDIAPGSIVKITYPGSGKTIYAKVLWNMGNLKENEGLNFRISNAAADALGVTELKFQITVGYYD</sequence>
<protein>
    <recommendedName>
        <fullName evidence="3">LysM domain-containing protein</fullName>
    </recommendedName>
</protein>
<dbReference type="InterPro" id="IPR036779">
    <property type="entry name" value="LysM_dom_sf"/>
</dbReference>
<gene>
    <name evidence="4" type="ORF">GCM10011379_57880</name>
</gene>
<dbReference type="InterPro" id="IPR018392">
    <property type="entry name" value="LysM"/>
</dbReference>
<feature type="compositionally biased region" description="Low complexity" evidence="1">
    <location>
        <begin position="161"/>
        <end position="178"/>
    </location>
</feature>
<keyword evidence="5" id="KW-1185">Reference proteome</keyword>
<dbReference type="SUPFAM" id="SSF54106">
    <property type="entry name" value="LysM domain"/>
    <property type="match status" value="2"/>
</dbReference>
<dbReference type="AlphaFoldDB" id="A0A917J5Y0"/>
<evidence type="ECO:0000256" key="2">
    <source>
        <dbReference type="SAM" id="SignalP"/>
    </source>
</evidence>
<feature type="domain" description="LysM" evidence="3">
    <location>
        <begin position="102"/>
        <end position="145"/>
    </location>
</feature>
<dbReference type="Proteomes" id="UP000627292">
    <property type="component" value="Unassembled WGS sequence"/>
</dbReference>
<dbReference type="PANTHER" id="PTHR33734">
    <property type="entry name" value="LYSM DOMAIN-CONTAINING GPI-ANCHORED PROTEIN 2"/>
    <property type="match status" value="1"/>
</dbReference>
<feature type="compositionally biased region" description="Low complexity" evidence="1">
    <location>
        <begin position="185"/>
        <end position="200"/>
    </location>
</feature>
<evidence type="ECO:0000256" key="1">
    <source>
        <dbReference type="SAM" id="MobiDB-lite"/>
    </source>
</evidence>
<evidence type="ECO:0000313" key="4">
    <source>
        <dbReference type="EMBL" id="GGH83056.1"/>
    </source>
</evidence>
<keyword evidence="2" id="KW-0732">Signal</keyword>
<feature type="region of interest" description="Disordered" evidence="1">
    <location>
        <begin position="76"/>
        <end position="96"/>
    </location>
</feature>
<dbReference type="PROSITE" id="PS51782">
    <property type="entry name" value="LYSM"/>
    <property type="match status" value="2"/>
</dbReference>
<evidence type="ECO:0000313" key="5">
    <source>
        <dbReference type="Proteomes" id="UP000627292"/>
    </source>
</evidence>
<dbReference type="RefSeq" id="WP_188959292.1">
    <property type="nucleotide sequence ID" value="NZ_BMIB01000008.1"/>
</dbReference>
<dbReference type="EMBL" id="BMIB01000008">
    <property type="protein sequence ID" value="GGH83056.1"/>
    <property type="molecule type" value="Genomic_DNA"/>
</dbReference>
<feature type="domain" description="LysM" evidence="3">
    <location>
        <begin position="26"/>
        <end position="70"/>
    </location>
</feature>
<feature type="region of interest" description="Disordered" evidence="1">
    <location>
        <begin position="161"/>
        <end position="212"/>
    </location>
</feature>
<comment type="caution">
    <text evidence="4">The sequence shown here is derived from an EMBL/GenBank/DDBJ whole genome shotgun (WGS) entry which is preliminary data.</text>
</comment>
<reference evidence="4" key="2">
    <citation type="submission" date="2020-09" db="EMBL/GenBank/DDBJ databases">
        <authorList>
            <person name="Sun Q."/>
            <person name="Zhou Y."/>
        </authorList>
    </citation>
    <scope>NUCLEOTIDE SEQUENCE</scope>
    <source>
        <strain evidence="4">CGMCC 1.15290</strain>
    </source>
</reference>
<dbReference type="GO" id="GO:0008932">
    <property type="term" value="F:lytic endotransglycosylase activity"/>
    <property type="evidence" value="ECO:0007669"/>
    <property type="project" value="TreeGrafter"/>
</dbReference>
<reference evidence="4" key="1">
    <citation type="journal article" date="2014" name="Int. J. Syst. Evol. Microbiol.">
        <title>Complete genome sequence of Corynebacterium casei LMG S-19264T (=DSM 44701T), isolated from a smear-ripened cheese.</title>
        <authorList>
            <consortium name="US DOE Joint Genome Institute (JGI-PGF)"/>
            <person name="Walter F."/>
            <person name="Albersmeier A."/>
            <person name="Kalinowski J."/>
            <person name="Ruckert C."/>
        </authorList>
    </citation>
    <scope>NUCLEOTIDE SEQUENCE</scope>
    <source>
        <strain evidence="4">CGMCC 1.15290</strain>
    </source>
</reference>
<feature type="chain" id="PRO_5037263709" description="LysM domain-containing protein" evidence="2">
    <location>
        <begin position="22"/>
        <end position="325"/>
    </location>
</feature>
<dbReference type="PANTHER" id="PTHR33734:SF22">
    <property type="entry name" value="MEMBRANE-BOUND LYTIC MUREIN TRANSGLYCOSYLASE D"/>
    <property type="match status" value="1"/>
</dbReference>
<evidence type="ECO:0000259" key="3">
    <source>
        <dbReference type="PROSITE" id="PS51782"/>
    </source>
</evidence>